<dbReference type="PANTHER" id="PTHR10807">
    <property type="entry name" value="MYOTUBULARIN-RELATED"/>
    <property type="match status" value="1"/>
</dbReference>
<feature type="non-terminal residue" evidence="3">
    <location>
        <position position="1"/>
    </location>
</feature>
<dbReference type="STRING" id="137246.A0A401TMP6"/>
<dbReference type="InterPro" id="IPR030564">
    <property type="entry name" value="Myotubularin"/>
</dbReference>
<evidence type="ECO:0000256" key="1">
    <source>
        <dbReference type="ARBA" id="ARBA00007471"/>
    </source>
</evidence>
<dbReference type="GO" id="GO:0016020">
    <property type="term" value="C:membrane"/>
    <property type="evidence" value="ECO:0007669"/>
    <property type="project" value="TreeGrafter"/>
</dbReference>
<dbReference type="SUPFAM" id="SSF52799">
    <property type="entry name" value="(Phosphotyrosine protein) phosphatases II"/>
    <property type="match status" value="1"/>
</dbReference>
<feature type="non-terminal residue" evidence="3">
    <location>
        <position position="124"/>
    </location>
</feature>
<dbReference type="Proteomes" id="UP000287033">
    <property type="component" value="Unassembled WGS sequence"/>
</dbReference>
<evidence type="ECO:0000313" key="3">
    <source>
        <dbReference type="EMBL" id="GCC43893.1"/>
    </source>
</evidence>
<feature type="domain" description="Myotubularin phosphatase" evidence="2">
    <location>
        <begin position="1"/>
        <end position="124"/>
    </location>
</feature>
<accession>A0A401TMP6</accession>
<dbReference type="OrthoDB" id="271628at2759"/>
<proteinExistence type="inferred from homology"/>
<comment type="caution">
    <text evidence="3">The sequence shown here is derived from an EMBL/GenBank/DDBJ whole genome shotgun (WGS) entry which is preliminary data.</text>
</comment>
<dbReference type="PANTHER" id="PTHR10807:SF51">
    <property type="entry name" value="MYOTUBULARIN-RELATED PROTEIN 11"/>
    <property type="match status" value="1"/>
</dbReference>
<organism evidence="3 4">
    <name type="scientific">Chiloscyllium punctatum</name>
    <name type="common">Brownbanded bambooshark</name>
    <name type="synonym">Hemiscyllium punctatum</name>
    <dbReference type="NCBI Taxonomy" id="137246"/>
    <lineage>
        <taxon>Eukaryota</taxon>
        <taxon>Metazoa</taxon>
        <taxon>Chordata</taxon>
        <taxon>Craniata</taxon>
        <taxon>Vertebrata</taxon>
        <taxon>Chondrichthyes</taxon>
        <taxon>Elasmobranchii</taxon>
        <taxon>Galeomorphii</taxon>
        <taxon>Galeoidea</taxon>
        <taxon>Orectolobiformes</taxon>
        <taxon>Hemiscylliidae</taxon>
        <taxon>Chiloscyllium</taxon>
    </lineage>
</organism>
<dbReference type="Pfam" id="PF06602">
    <property type="entry name" value="Myotub-related"/>
    <property type="match status" value="1"/>
</dbReference>
<comment type="similarity">
    <text evidence="1">Belongs to the protein-tyrosine phosphatase family. Non-receptor class myotubularin subfamily.</text>
</comment>
<dbReference type="InterPro" id="IPR010569">
    <property type="entry name" value="Myotubularin-like_Pase_dom"/>
</dbReference>
<dbReference type="PROSITE" id="PS51339">
    <property type="entry name" value="PPASE_MYOTUBULARIN"/>
    <property type="match status" value="1"/>
</dbReference>
<protein>
    <recommendedName>
        <fullName evidence="2">Myotubularin phosphatase domain-containing protein</fullName>
    </recommendedName>
</protein>
<evidence type="ECO:0000313" key="4">
    <source>
        <dbReference type="Proteomes" id="UP000287033"/>
    </source>
</evidence>
<sequence>GWWVVSALCRVLVGGWFQPFAVSWLVGGFSRLPKLEELLYGAHCRLVIADLSDDLPNTLEIQQAYSKLRALCSCENPSSLKDSDEKWLSTLEGTHWLEYVRLCLKKASEISSLLSNQRLTVTLQ</sequence>
<dbReference type="EMBL" id="BEZZ01110732">
    <property type="protein sequence ID" value="GCC43893.1"/>
    <property type="molecule type" value="Genomic_DNA"/>
</dbReference>
<keyword evidence="4" id="KW-1185">Reference proteome</keyword>
<gene>
    <name evidence="3" type="ORF">chiPu_0027686</name>
</gene>
<reference evidence="3 4" key="1">
    <citation type="journal article" date="2018" name="Nat. Ecol. Evol.">
        <title>Shark genomes provide insights into elasmobranch evolution and the origin of vertebrates.</title>
        <authorList>
            <person name="Hara Y"/>
            <person name="Yamaguchi K"/>
            <person name="Onimaru K"/>
            <person name="Kadota M"/>
            <person name="Koyanagi M"/>
            <person name="Keeley SD"/>
            <person name="Tatsumi K"/>
            <person name="Tanaka K"/>
            <person name="Motone F"/>
            <person name="Kageyama Y"/>
            <person name="Nozu R"/>
            <person name="Adachi N"/>
            <person name="Nishimura O"/>
            <person name="Nakagawa R"/>
            <person name="Tanegashima C"/>
            <person name="Kiyatake I"/>
            <person name="Matsumoto R"/>
            <person name="Murakumo K"/>
            <person name="Nishida K"/>
            <person name="Terakita A"/>
            <person name="Kuratani S"/>
            <person name="Sato K"/>
            <person name="Hyodo S Kuraku.S."/>
        </authorList>
    </citation>
    <scope>NUCLEOTIDE SEQUENCE [LARGE SCALE GENOMIC DNA]</scope>
</reference>
<dbReference type="InterPro" id="IPR029021">
    <property type="entry name" value="Prot-tyrosine_phosphatase-like"/>
</dbReference>
<evidence type="ECO:0000259" key="2">
    <source>
        <dbReference type="PROSITE" id="PS51339"/>
    </source>
</evidence>
<dbReference type="GO" id="GO:0005737">
    <property type="term" value="C:cytoplasm"/>
    <property type="evidence" value="ECO:0007669"/>
    <property type="project" value="TreeGrafter"/>
</dbReference>
<name>A0A401TMP6_CHIPU</name>
<dbReference type="AlphaFoldDB" id="A0A401TMP6"/>
<dbReference type="GO" id="GO:0046856">
    <property type="term" value="P:phosphatidylinositol dephosphorylation"/>
    <property type="evidence" value="ECO:0007669"/>
    <property type="project" value="TreeGrafter"/>
</dbReference>